<dbReference type="AlphaFoldDB" id="A0A0R3W4T4"/>
<accession>A0A0R3W4T4</accession>
<evidence type="ECO:0000313" key="4">
    <source>
        <dbReference type="WBParaSite" id="TASK_0000507801-mRNA-1"/>
    </source>
</evidence>
<name>A0A0R3W4T4_TAEAS</name>
<evidence type="ECO:0000313" key="3">
    <source>
        <dbReference type="Proteomes" id="UP000282613"/>
    </source>
</evidence>
<dbReference type="WBParaSite" id="TASK_0000507801-mRNA-1">
    <property type="protein sequence ID" value="TASK_0000507801-mRNA-1"/>
    <property type="gene ID" value="TASK_0000507801"/>
</dbReference>
<reference evidence="4" key="1">
    <citation type="submission" date="2017-02" db="UniProtKB">
        <authorList>
            <consortium name="WormBaseParasite"/>
        </authorList>
    </citation>
    <scope>IDENTIFICATION</scope>
</reference>
<protein>
    <submittedName>
        <fullName evidence="4">FERM domain-containing protein</fullName>
    </submittedName>
</protein>
<organism evidence="4">
    <name type="scientific">Taenia asiatica</name>
    <name type="common">Asian tapeworm</name>
    <dbReference type="NCBI Taxonomy" id="60517"/>
    <lineage>
        <taxon>Eukaryota</taxon>
        <taxon>Metazoa</taxon>
        <taxon>Spiralia</taxon>
        <taxon>Lophotrochozoa</taxon>
        <taxon>Platyhelminthes</taxon>
        <taxon>Cestoda</taxon>
        <taxon>Eucestoda</taxon>
        <taxon>Cyclophyllidea</taxon>
        <taxon>Taeniidae</taxon>
        <taxon>Taenia</taxon>
    </lineage>
</organism>
<proteinExistence type="predicted"/>
<keyword evidence="3" id="KW-1185">Reference proteome</keyword>
<evidence type="ECO:0000256" key="1">
    <source>
        <dbReference type="SAM" id="MobiDB-lite"/>
    </source>
</evidence>
<feature type="region of interest" description="Disordered" evidence="1">
    <location>
        <begin position="1"/>
        <end position="22"/>
    </location>
</feature>
<gene>
    <name evidence="2" type="ORF">TASK_LOCUS5079</name>
</gene>
<dbReference type="OrthoDB" id="10334972at2759"/>
<evidence type="ECO:0000313" key="2">
    <source>
        <dbReference type="EMBL" id="VDK34470.1"/>
    </source>
</evidence>
<dbReference type="Proteomes" id="UP000282613">
    <property type="component" value="Unassembled WGS sequence"/>
</dbReference>
<dbReference type="EMBL" id="UYRS01018390">
    <property type="protein sequence ID" value="VDK34470.1"/>
    <property type="molecule type" value="Genomic_DNA"/>
</dbReference>
<sequence>MTSKVDPDSDAPSGMPPKDSEIPSACFMTKAIHFTGSSTNAVHPKITVDNRSCISINSKKIVRKDLFVETFRLRHEGDQYKCGQVKDAKSVGDIHQLYWRQLNPLLVQLTQGSFHIPKVVQKDNGKLCKKRTLYLCNQALQHRVADYDFYLYYSKRMDLFNESIGLSPLYSYQTKEEAFSQKWGCTLEIDAQPSYVKKSLESNLAIGDCTLTYLSVTSRHDSTVGKRLFIKPTWKERLFLRFRYCKRRYTCL</sequence>
<reference evidence="2 3" key="2">
    <citation type="submission" date="2018-11" db="EMBL/GenBank/DDBJ databases">
        <authorList>
            <consortium name="Pathogen Informatics"/>
        </authorList>
    </citation>
    <scope>NUCLEOTIDE SEQUENCE [LARGE SCALE GENOMIC DNA]</scope>
</reference>